<dbReference type="Proteomes" id="UP001152795">
    <property type="component" value="Unassembled WGS sequence"/>
</dbReference>
<keyword evidence="2" id="KW-1185">Reference proteome</keyword>
<dbReference type="AlphaFoldDB" id="A0A6S7GJ97"/>
<evidence type="ECO:0000313" key="1">
    <source>
        <dbReference type="EMBL" id="CAB3989692.1"/>
    </source>
</evidence>
<gene>
    <name evidence="1" type="ORF">PACLA_8A035639</name>
</gene>
<name>A0A6S7GJ97_PARCT</name>
<reference evidence="1" key="1">
    <citation type="submission" date="2020-04" db="EMBL/GenBank/DDBJ databases">
        <authorList>
            <person name="Alioto T."/>
            <person name="Alioto T."/>
            <person name="Gomez Garrido J."/>
        </authorList>
    </citation>
    <scope>NUCLEOTIDE SEQUENCE</scope>
    <source>
        <strain evidence="1">A484AB</strain>
    </source>
</reference>
<protein>
    <submittedName>
        <fullName evidence="1">Uncharacterized protein</fullName>
    </submittedName>
</protein>
<sequence>MTSTTDAFQGGLTPTTSAFQGRLTPTTSAFQDGLTPTTSAFQGGMTLTTSAFQPGMTTSVFQPGMTPTTNAFQGGMTLAYIRHGQRSPIDPIIYQAQISSLPTYHAQQFSSARQKPDFGSFAYTRLPSRVNWSELEARF</sequence>
<accession>A0A6S7GJ97</accession>
<proteinExistence type="predicted"/>
<evidence type="ECO:0000313" key="2">
    <source>
        <dbReference type="Proteomes" id="UP001152795"/>
    </source>
</evidence>
<dbReference type="EMBL" id="CACRXK020001535">
    <property type="protein sequence ID" value="CAB3989692.1"/>
    <property type="molecule type" value="Genomic_DNA"/>
</dbReference>
<organism evidence="1 2">
    <name type="scientific">Paramuricea clavata</name>
    <name type="common">Red gorgonian</name>
    <name type="synonym">Violescent sea-whip</name>
    <dbReference type="NCBI Taxonomy" id="317549"/>
    <lineage>
        <taxon>Eukaryota</taxon>
        <taxon>Metazoa</taxon>
        <taxon>Cnidaria</taxon>
        <taxon>Anthozoa</taxon>
        <taxon>Octocorallia</taxon>
        <taxon>Malacalcyonacea</taxon>
        <taxon>Plexauridae</taxon>
        <taxon>Paramuricea</taxon>
    </lineage>
</organism>
<comment type="caution">
    <text evidence="1">The sequence shown here is derived from an EMBL/GenBank/DDBJ whole genome shotgun (WGS) entry which is preliminary data.</text>
</comment>